<name>A0A7M1SW03_9MICO</name>
<evidence type="ECO:0000259" key="1">
    <source>
        <dbReference type="Pfam" id="PF00884"/>
    </source>
</evidence>
<sequence length="479" mass="54478">MSVSRESRPNIVLILTDDHAAHAISCYGSKVNHTPHMDRLAAGGARLDSCFCTNSICSPSRASILSGTYGHVNGVTSIYSHIDYRVPNFPQVLRESGYRTALFGKWHLGETEPHLPRPEDFDAWQVFPGQGEYNDPVMISPDGETTVPGYATDIVTDLSLDWLDEQSGEDPFCLMIHHKAPHRPWVPHPKHRELYPVGSIAEPDTLFDDYATRSEAASAANMRISDDLPDRDIREEMPPELAGEENREERTRWFYQRYLREYLQTVQSVDDNVGRVLDHLEERGLADNTIVVYTSDQGFFLGDHGWYDKRFIYEESLQMPLLIQWPGRIAPGTVTDEIVTNIDFAATFLEACGIDHSEALPTGQGRSFLPLLEGETPEGWPESMYYRYWEHDDPNHHVWAHYGVRTKTHKLVYFYADGLGTDGSSDKTFPPAWEMYDLVADPNELTNIADDPAHAETRAELERELARLQEQYRDAPYAD</sequence>
<dbReference type="Gene3D" id="3.40.720.10">
    <property type="entry name" value="Alkaline Phosphatase, subunit A"/>
    <property type="match status" value="1"/>
</dbReference>
<dbReference type="EMBL" id="CP063169">
    <property type="protein sequence ID" value="QOR70932.1"/>
    <property type="molecule type" value="Genomic_DNA"/>
</dbReference>
<dbReference type="PANTHER" id="PTHR43108">
    <property type="entry name" value="N-ACETYLGLUCOSAMINE-6-SULFATASE FAMILY MEMBER"/>
    <property type="match status" value="1"/>
</dbReference>
<keyword evidence="3" id="KW-1185">Reference proteome</keyword>
<dbReference type="InterPro" id="IPR017850">
    <property type="entry name" value="Alkaline_phosphatase_core_sf"/>
</dbReference>
<proteinExistence type="predicted"/>
<dbReference type="SUPFAM" id="SSF53649">
    <property type="entry name" value="Alkaline phosphatase-like"/>
    <property type="match status" value="1"/>
</dbReference>
<dbReference type="Proteomes" id="UP000593758">
    <property type="component" value="Chromosome"/>
</dbReference>
<dbReference type="CDD" id="cd16031">
    <property type="entry name" value="G6S_like"/>
    <property type="match status" value="1"/>
</dbReference>
<feature type="domain" description="Sulfatase N-terminal" evidence="1">
    <location>
        <begin position="9"/>
        <end position="354"/>
    </location>
</feature>
<dbReference type="Pfam" id="PF00884">
    <property type="entry name" value="Sulfatase"/>
    <property type="match status" value="1"/>
</dbReference>
<evidence type="ECO:0000313" key="3">
    <source>
        <dbReference type="Proteomes" id="UP000593758"/>
    </source>
</evidence>
<reference evidence="2 3" key="1">
    <citation type="submission" date="2020-10" db="EMBL/GenBank/DDBJ databases">
        <title>Haloactinobacterium sp. RN3S43, a bacterium isolated from saline soil.</title>
        <authorList>
            <person name="Sun J.-Q."/>
        </authorList>
    </citation>
    <scope>NUCLEOTIDE SEQUENCE [LARGE SCALE GENOMIC DNA]</scope>
    <source>
        <strain evidence="2 3">RN3S43</strain>
    </source>
</reference>
<evidence type="ECO:0000313" key="2">
    <source>
        <dbReference type="EMBL" id="QOR70932.1"/>
    </source>
</evidence>
<dbReference type="KEGG" id="halt:IM660_01035"/>
<organism evidence="2 3">
    <name type="scientific">Ruania alkalisoli</name>
    <dbReference type="NCBI Taxonomy" id="2779775"/>
    <lineage>
        <taxon>Bacteria</taxon>
        <taxon>Bacillati</taxon>
        <taxon>Actinomycetota</taxon>
        <taxon>Actinomycetes</taxon>
        <taxon>Micrococcales</taxon>
        <taxon>Ruaniaceae</taxon>
        <taxon>Ruania</taxon>
    </lineage>
</organism>
<gene>
    <name evidence="2" type="ORF">IM660_01035</name>
</gene>
<dbReference type="InterPro" id="IPR000917">
    <property type="entry name" value="Sulfatase_N"/>
</dbReference>
<dbReference type="RefSeq" id="WP_193497602.1">
    <property type="nucleotide sequence ID" value="NZ_CP063169.1"/>
</dbReference>
<dbReference type="PANTHER" id="PTHR43108:SF6">
    <property type="entry name" value="N-SULPHOGLUCOSAMINE SULPHOHYDROLASE"/>
    <property type="match status" value="1"/>
</dbReference>
<dbReference type="AlphaFoldDB" id="A0A7M1SW03"/>
<accession>A0A7M1SW03</accession>
<protein>
    <submittedName>
        <fullName evidence="2">Sulfatase</fullName>
    </submittedName>
</protein>